<keyword evidence="9" id="KW-0732">Signal</keyword>
<keyword evidence="6" id="KW-0675">Receptor</keyword>
<dbReference type="GO" id="GO:0008188">
    <property type="term" value="F:neuropeptide receptor activity"/>
    <property type="evidence" value="ECO:0007669"/>
    <property type="project" value="TreeGrafter"/>
</dbReference>
<sequence>MLVAVVVAFFICWAPFHAQRLMTLYVTNWNARLLEIQGHLFYLSGILYFFSSTVNPILYNVMSRKFRRAFKRTLCRCFVGANNLPSFYMLKAKFINHDLNVPHSRESDIPNMSDNKDFRIVTYYNNDKRESSKYNHSGDKCSTKETLINKTSESTSGKSHAHSDSDLHALCRHKRCSDRRHSALNRRRNGLVNSFHDIDDLRKEHTLFDYQTAAKLRLLEAEPLTHSWQSTV</sequence>
<comment type="caution">
    <text evidence="11">The sequence shown here is derived from an EMBL/GenBank/DDBJ whole genome shotgun (WGS) entry which is preliminary data.</text>
</comment>
<feature type="domain" description="G-protein coupled receptors family 1 profile" evidence="10">
    <location>
        <begin position="1"/>
        <end position="59"/>
    </location>
</feature>
<keyword evidence="2 8" id="KW-0812">Transmembrane</keyword>
<dbReference type="Gene3D" id="1.20.1070.10">
    <property type="entry name" value="Rhodopsin 7-helix transmembrane proteins"/>
    <property type="match status" value="1"/>
</dbReference>
<dbReference type="InterPro" id="IPR000276">
    <property type="entry name" value="GPCR_Rhodpsn"/>
</dbReference>
<feature type="chain" id="PRO_5039526051" description="G-protein coupled receptors family 1 profile domain-containing protein" evidence="9">
    <location>
        <begin position="19"/>
        <end position="232"/>
    </location>
</feature>
<dbReference type="SUPFAM" id="SSF81321">
    <property type="entry name" value="Family A G protein-coupled receptor-like"/>
    <property type="match status" value="1"/>
</dbReference>
<dbReference type="Proteomes" id="UP000828390">
    <property type="component" value="Unassembled WGS sequence"/>
</dbReference>
<reference evidence="11" key="2">
    <citation type="submission" date="2020-11" db="EMBL/GenBank/DDBJ databases">
        <authorList>
            <person name="McCartney M.A."/>
            <person name="Auch B."/>
            <person name="Kono T."/>
            <person name="Mallez S."/>
            <person name="Becker A."/>
            <person name="Gohl D.M."/>
            <person name="Silverstein K.A.T."/>
            <person name="Koren S."/>
            <person name="Bechman K.B."/>
            <person name="Herman A."/>
            <person name="Abrahante J.E."/>
            <person name="Garbe J."/>
        </authorList>
    </citation>
    <scope>NUCLEOTIDE SEQUENCE</scope>
    <source>
        <strain evidence="11">Duluth1</strain>
        <tissue evidence="11">Whole animal</tissue>
    </source>
</reference>
<evidence type="ECO:0000256" key="5">
    <source>
        <dbReference type="ARBA" id="ARBA00023136"/>
    </source>
</evidence>
<keyword evidence="7" id="KW-0807">Transducer</keyword>
<feature type="signal peptide" evidence="9">
    <location>
        <begin position="1"/>
        <end position="18"/>
    </location>
</feature>
<dbReference type="EMBL" id="JAIWYP010000009">
    <property type="protein sequence ID" value="KAH3775560.1"/>
    <property type="molecule type" value="Genomic_DNA"/>
</dbReference>
<name>A0A9D4EC24_DREPO</name>
<evidence type="ECO:0000256" key="2">
    <source>
        <dbReference type="ARBA" id="ARBA00022692"/>
    </source>
</evidence>
<evidence type="ECO:0000313" key="12">
    <source>
        <dbReference type="Proteomes" id="UP000828390"/>
    </source>
</evidence>
<keyword evidence="4" id="KW-0297">G-protein coupled receptor</keyword>
<dbReference type="PANTHER" id="PTHR24243:SF208">
    <property type="entry name" value="PYROKININ-1 RECEPTOR"/>
    <property type="match status" value="1"/>
</dbReference>
<proteinExistence type="predicted"/>
<comment type="subcellular location">
    <subcellularLocation>
        <location evidence="1">Membrane</location>
        <topology evidence="1">Multi-pass membrane protein</topology>
    </subcellularLocation>
</comment>
<dbReference type="Pfam" id="PF00001">
    <property type="entry name" value="7tm_1"/>
    <property type="match status" value="1"/>
</dbReference>
<keyword evidence="3 8" id="KW-1133">Transmembrane helix</keyword>
<feature type="transmembrane region" description="Helical" evidence="8">
    <location>
        <begin position="42"/>
        <end position="62"/>
    </location>
</feature>
<reference evidence="11" key="1">
    <citation type="journal article" date="2019" name="bioRxiv">
        <title>The Genome of the Zebra Mussel, Dreissena polymorpha: A Resource for Invasive Species Research.</title>
        <authorList>
            <person name="McCartney M.A."/>
            <person name="Auch B."/>
            <person name="Kono T."/>
            <person name="Mallez S."/>
            <person name="Zhang Y."/>
            <person name="Obille A."/>
            <person name="Becker A."/>
            <person name="Abrahante J.E."/>
            <person name="Garbe J."/>
            <person name="Badalamenti J.P."/>
            <person name="Herman A."/>
            <person name="Mangelson H."/>
            <person name="Liachko I."/>
            <person name="Sullivan S."/>
            <person name="Sone E.D."/>
            <person name="Koren S."/>
            <person name="Silverstein K.A.T."/>
            <person name="Beckman K.B."/>
            <person name="Gohl D.M."/>
        </authorList>
    </citation>
    <scope>NUCLEOTIDE SEQUENCE</scope>
    <source>
        <strain evidence="11">Duluth1</strain>
        <tissue evidence="11">Whole animal</tissue>
    </source>
</reference>
<evidence type="ECO:0000313" key="11">
    <source>
        <dbReference type="EMBL" id="KAH3775560.1"/>
    </source>
</evidence>
<evidence type="ECO:0000256" key="8">
    <source>
        <dbReference type="SAM" id="Phobius"/>
    </source>
</evidence>
<accession>A0A9D4EC24</accession>
<dbReference type="PROSITE" id="PS50262">
    <property type="entry name" value="G_PROTEIN_RECEP_F1_2"/>
    <property type="match status" value="1"/>
</dbReference>
<evidence type="ECO:0000256" key="1">
    <source>
        <dbReference type="ARBA" id="ARBA00004141"/>
    </source>
</evidence>
<protein>
    <recommendedName>
        <fullName evidence="10">G-protein coupled receptors family 1 profile domain-containing protein</fullName>
    </recommendedName>
</protein>
<organism evidence="11 12">
    <name type="scientific">Dreissena polymorpha</name>
    <name type="common">Zebra mussel</name>
    <name type="synonym">Mytilus polymorpha</name>
    <dbReference type="NCBI Taxonomy" id="45954"/>
    <lineage>
        <taxon>Eukaryota</taxon>
        <taxon>Metazoa</taxon>
        <taxon>Spiralia</taxon>
        <taxon>Lophotrochozoa</taxon>
        <taxon>Mollusca</taxon>
        <taxon>Bivalvia</taxon>
        <taxon>Autobranchia</taxon>
        <taxon>Heteroconchia</taxon>
        <taxon>Euheterodonta</taxon>
        <taxon>Imparidentia</taxon>
        <taxon>Neoheterodontei</taxon>
        <taxon>Myida</taxon>
        <taxon>Dreissenoidea</taxon>
        <taxon>Dreissenidae</taxon>
        <taxon>Dreissena</taxon>
    </lineage>
</organism>
<evidence type="ECO:0000256" key="9">
    <source>
        <dbReference type="SAM" id="SignalP"/>
    </source>
</evidence>
<evidence type="ECO:0000256" key="4">
    <source>
        <dbReference type="ARBA" id="ARBA00023040"/>
    </source>
</evidence>
<dbReference type="GO" id="GO:0005886">
    <property type="term" value="C:plasma membrane"/>
    <property type="evidence" value="ECO:0007669"/>
    <property type="project" value="TreeGrafter"/>
</dbReference>
<keyword evidence="5 8" id="KW-0472">Membrane</keyword>
<gene>
    <name evidence="11" type="ORF">DPMN_176965</name>
</gene>
<evidence type="ECO:0000256" key="3">
    <source>
        <dbReference type="ARBA" id="ARBA00022989"/>
    </source>
</evidence>
<evidence type="ECO:0000256" key="6">
    <source>
        <dbReference type="ARBA" id="ARBA00023170"/>
    </source>
</evidence>
<dbReference type="InterPro" id="IPR017452">
    <property type="entry name" value="GPCR_Rhodpsn_7TM"/>
</dbReference>
<evidence type="ECO:0000259" key="10">
    <source>
        <dbReference type="PROSITE" id="PS50262"/>
    </source>
</evidence>
<evidence type="ECO:0000256" key="7">
    <source>
        <dbReference type="ARBA" id="ARBA00023224"/>
    </source>
</evidence>
<keyword evidence="12" id="KW-1185">Reference proteome</keyword>
<dbReference type="AlphaFoldDB" id="A0A9D4EC24"/>
<dbReference type="PANTHER" id="PTHR24243">
    <property type="entry name" value="G-PROTEIN COUPLED RECEPTOR"/>
    <property type="match status" value="1"/>
</dbReference>